<protein>
    <submittedName>
        <fullName evidence="1">Uncharacterized protein</fullName>
    </submittedName>
</protein>
<name>A0ACC0FWQ1_9ERIC</name>
<proteinExistence type="predicted"/>
<reference evidence="1 2" key="1">
    <citation type="journal article" date="2022" name="Plant J.">
        <title>Chromosome-level genome of Camellia lanceoleosa provides a valuable resource for understanding genome evolution and self-incompatibility.</title>
        <authorList>
            <person name="Gong W."/>
            <person name="Xiao S."/>
            <person name="Wang L."/>
            <person name="Liao Z."/>
            <person name="Chang Y."/>
            <person name="Mo W."/>
            <person name="Hu G."/>
            <person name="Li W."/>
            <person name="Zhao G."/>
            <person name="Zhu H."/>
            <person name="Hu X."/>
            <person name="Ji K."/>
            <person name="Xiang X."/>
            <person name="Song Q."/>
            <person name="Yuan D."/>
            <person name="Jin S."/>
            <person name="Zhang L."/>
        </authorList>
    </citation>
    <scope>NUCLEOTIDE SEQUENCE [LARGE SCALE GENOMIC DNA]</scope>
    <source>
        <strain evidence="1">SQ_2022a</strain>
    </source>
</reference>
<dbReference type="Proteomes" id="UP001060215">
    <property type="component" value="Chromosome 12"/>
</dbReference>
<evidence type="ECO:0000313" key="1">
    <source>
        <dbReference type="EMBL" id="KAI7993215.1"/>
    </source>
</evidence>
<sequence>MNISRECSFAVVKNRMVKGKVANSSLLDITELLHLAQEIATWMMIQYGWGPDNSPTIYHHGNAVTALSMGNNEYCGDCLSLNLDRNGSAITGPIREEYADLWPRIAGATDSTESLGHN</sequence>
<dbReference type="EMBL" id="CM045769">
    <property type="protein sequence ID" value="KAI7993215.1"/>
    <property type="molecule type" value="Genomic_DNA"/>
</dbReference>
<keyword evidence="2" id="KW-1185">Reference proteome</keyword>
<accession>A0ACC0FWQ1</accession>
<organism evidence="1 2">
    <name type="scientific">Camellia lanceoleosa</name>
    <dbReference type="NCBI Taxonomy" id="1840588"/>
    <lineage>
        <taxon>Eukaryota</taxon>
        <taxon>Viridiplantae</taxon>
        <taxon>Streptophyta</taxon>
        <taxon>Embryophyta</taxon>
        <taxon>Tracheophyta</taxon>
        <taxon>Spermatophyta</taxon>
        <taxon>Magnoliopsida</taxon>
        <taxon>eudicotyledons</taxon>
        <taxon>Gunneridae</taxon>
        <taxon>Pentapetalae</taxon>
        <taxon>asterids</taxon>
        <taxon>Ericales</taxon>
        <taxon>Theaceae</taxon>
        <taxon>Camellia</taxon>
    </lineage>
</organism>
<gene>
    <name evidence="1" type="ORF">LOK49_LG11G00186</name>
</gene>
<comment type="caution">
    <text evidence="1">The sequence shown here is derived from an EMBL/GenBank/DDBJ whole genome shotgun (WGS) entry which is preliminary data.</text>
</comment>
<evidence type="ECO:0000313" key="2">
    <source>
        <dbReference type="Proteomes" id="UP001060215"/>
    </source>
</evidence>